<sequence>EESFSGGLRLHHGESWRILVVSGDRDMEIRVIVVVHSDPVKKSFPWCQAADELGDGLHVS</sequence>
<protein>
    <submittedName>
        <fullName evidence="1">Uncharacterized protein</fullName>
    </submittedName>
</protein>
<gene>
    <name evidence="1" type="ORF">H0E87_021637</name>
</gene>
<proteinExistence type="predicted"/>
<keyword evidence="2" id="KW-1185">Reference proteome</keyword>
<dbReference type="Proteomes" id="UP000807159">
    <property type="component" value="Chromosome 12"/>
</dbReference>
<name>A0A8T2XG74_POPDE</name>
<evidence type="ECO:0000313" key="1">
    <source>
        <dbReference type="EMBL" id="KAH8492128.1"/>
    </source>
</evidence>
<feature type="non-terminal residue" evidence="1">
    <location>
        <position position="1"/>
    </location>
</feature>
<dbReference type="EMBL" id="JACEGQ020000012">
    <property type="protein sequence ID" value="KAH8492128.1"/>
    <property type="molecule type" value="Genomic_DNA"/>
</dbReference>
<organism evidence="1 2">
    <name type="scientific">Populus deltoides</name>
    <name type="common">Eastern poplar</name>
    <name type="synonym">Eastern cottonwood</name>
    <dbReference type="NCBI Taxonomy" id="3696"/>
    <lineage>
        <taxon>Eukaryota</taxon>
        <taxon>Viridiplantae</taxon>
        <taxon>Streptophyta</taxon>
        <taxon>Embryophyta</taxon>
        <taxon>Tracheophyta</taxon>
        <taxon>Spermatophyta</taxon>
        <taxon>Magnoliopsida</taxon>
        <taxon>eudicotyledons</taxon>
        <taxon>Gunneridae</taxon>
        <taxon>Pentapetalae</taxon>
        <taxon>rosids</taxon>
        <taxon>fabids</taxon>
        <taxon>Malpighiales</taxon>
        <taxon>Salicaceae</taxon>
        <taxon>Saliceae</taxon>
        <taxon>Populus</taxon>
    </lineage>
</organism>
<dbReference type="AlphaFoldDB" id="A0A8T2XG74"/>
<comment type="caution">
    <text evidence="1">The sequence shown here is derived from an EMBL/GenBank/DDBJ whole genome shotgun (WGS) entry which is preliminary data.</text>
</comment>
<reference evidence="1" key="1">
    <citation type="journal article" date="2021" name="J. Hered.">
        <title>Genome Assembly of Salicaceae Populus deltoides (Eastern Cottonwood) I-69 Based on Nanopore Sequencing and Hi-C Technologies.</title>
        <authorList>
            <person name="Bai S."/>
            <person name="Wu H."/>
            <person name="Zhang J."/>
            <person name="Pan Z."/>
            <person name="Zhao W."/>
            <person name="Li Z."/>
            <person name="Tong C."/>
        </authorList>
    </citation>
    <scope>NUCLEOTIDE SEQUENCE</scope>
    <source>
        <tissue evidence="1">Leaf</tissue>
    </source>
</reference>
<accession>A0A8T2XG74</accession>
<evidence type="ECO:0000313" key="2">
    <source>
        <dbReference type="Proteomes" id="UP000807159"/>
    </source>
</evidence>